<evidence type="ECO:0000256" key="7">
    <source>
        <dbReference type="ARBA" id="ARBA00022525"/>
    </source>
</evidence>
<dbReference type="InterPro" id="IPR041392">
    <property type="entry name" value="GHD"/>
</dbReference>
<dbReference type="PROSITE" id="PS01182">
    <property type="entry name" value="GLYCOSYL_HYDROL_F35"/>
    <property type="match status" value="1"/>
</dbReference>
<dbReference type="GO" id="GO:0004565">
    <property type="term" value="F:beta-galactosidase activity"/>
    <property type="evidence" value="ECO:0007669"/>
    <property type="project" value="UniProtKB-EC"/>
</dbReference>
<dbReference type="InterPro" id="IPR031330">
    <property type="entry name" value="Gly_Hdrlase_35_cat"/>
</dbReference>
<dbReference type="EMBL" id="JAYWIO010000008">
    <property type="protein sequence ID" value="KAK7247087.1"/>
    <property type="molecule type" value="Genomic_DNA"/>
</dbReference>
<dbReference type="Pfam" id="PF01301">
    <property type="entry name" value="Glyco_hydro_35"/>
    <property type="match status" value="1"/>
</dbReference>
<dbReference type="EC" id="3.2.1.23" evidence="5 13"/>
<proteinExistence type="inferred from homology"/>
<dbReference type="CDD" id="cd22842">
    <property type="entry name" value="Gal_Rha_Lectin_BGal"/>
    <property type="match status" value="1"/>
</dbReference>
<dbReference type="Pfam" id="PF21467">
    <property type="entry name" value="BetaGal_gal-bd"/>
    <property type="match status" value="1"/>
</dbReference>
<dbReference type="FunFam" id="2.60.120.740:FF:000002">
    <property type="entry name" value="Beta-galactosidase"/>
    <property type="match status" value="1"/>
</dbReference>
<dbReference type="Gene3D" id="2.60.120.740">
    <property type="match status" value="1"/>
</dbReference>
<dbReference type="FunFam" id="3.40.47.10:FF:000025">
    <property type="entry name" value="Chalcone synthase 2"/>
    <property type="match status" value="1"/>
</dbReference>
<dbReference type="FunFam" id="2.60.120.260:FF:000107">
    <property type="entry name" value="Beta-galactosidase"/>
    <property type="match status" value="1"/>
</dbReference>
<protein>
    <recommendedName>
        <fullName evidence="5 13">Beta-galactosidase</fullName>
        <ecNumber evidence="5 13">3.2.1.23</ecNumber>
    </recommendedName>
</protein>
<keyword evidence="11 13" id="KW-0326">Glycosidase</keyword>
<dbReference type="GO" id="GO:0048046">
    <property type="term" value="C:apoplast"/>
    <property type="evidence" value="ECO:0007669"/>
    <property type="project" value="UniProtKB-SubCell"/>
</dbReference>
<keyword evidence="8" id="KW-0808">Transferase</keyword>
<dbReference type="Pfam" id="PF02140">
    <property type="entry name" value="SUEL_Lectin"/>
    <property type="match status" value="1"/>
</dbReference>
<evidence type="ECO:0000256" key="14">
    <source>
        <dbReference type="RuleBase" id="RU003679"/>
    </source>
</evidence>
<dbReference type="Proteomes" id="UP001372338">
    <property type="component" value="Unassembled WGS sequence"/>
</dbReference>
<keyword evidence="6" id="KW-0052">Apoplast</keyword>
<sequence length="1352" mass="151047">MRSKIRRQRVQCWKESPQASLAFLSFIFLVARELIKRRRMVSVEEIRKAARAEGPATLMAIGTATPSNCVDQSTYPDYYFRITNSEHKTELKEKFKRMCEKSMIKKRYMYLNEEILKENPNVCEYMAPSLDARQDMVVVEVPRLGKEAATKAIKEWGQPKSKITHLIFCTTSGVDMPGADYQLTKLLGLRPYVKRYMMYQQGCFAGGTVLRLAKDLAENNKGARVLVVCSEITAVTFRGPSETHLDSLVGQALFGDGAAALIVGSDPLPIEKPLFELVWTAQTILPDSEGAIDGHLREVGLTFHLLKDVPGLISKNIEKALVEAFQPLGISDYNSIFWIAHPGGPAILDQVEAKLSLKPEKLEATRHVLSEYGNMSSACVLFILDEMRKKSIKSGLGTTGEGLEWGVLFGFGPGLTVETVVLRKLAELFPQIFPFHSKQITNKMIGIGIGIGIGRAVLLFACACVCITITLTEAAAAKEDELFFKPFNVSYDHRALILDGHRRFLISAGIHYPRATPEMWPDLIAKSKEGGADVIETYVFWNGHEPVRGQYNFEGRYDLVKFVKLVGSSGLYFFLRIGPYACAEWNFGGFPVWLRDIPGIQFRTDNAPFKEEMKRFVSMVVNLMREEKLFSWQGGPIILLQIENEYGNIESSYGNGGKEYVKWAARMALSLGAGVPWVMCRQEDAPHDIINTCNAYYCDGFKPNSNHKPIVWTENWDGWYTEWGGRLPHRPVEDLAFAVARFFQRGGSFVNYYMFYGGTNFGRVAGGPLQITSYDYDAPIDEYGQLSEPKWGHLKDLHAALKLCEPALVATESPKYIKLGPKQEAHVYHADVHPEGFNLSMSEVPSICSAFLANIDERKAATVSFRGKKYTIPPWSVSILPDCRNTVFNTAKVGAQTSVKLIEFDLPLATKYFPAQQLMHPSGISHISKSWVTAKEPISIWSKNSFTVQGIWEHLNVTKDQSDYLWYSTRIYVSDGDILFWKENGVNPKLTIDSVRDVLRVFVNGELIGNVVGHWVKVLQPVQFLPGYNDLILLSQTVGLQNYGAFLEKDGGGIRGSIKLTGFKNGDIDLSKSSWTYQVGLQGEFLKFYSEDNDKVEWVELTPDAIPSIFSWYKTYFDVPGGTDPFALDLESMGKGQAWVNGHHIGRYWTRVSPKKGCEVCDYRGAYNSDKCLTNCGKPTQTLYHVPRSWLRASNNLLVIFEETGGNPFGISVKLHSARILCAQVSESHFPPVQNLVNANVIGREVSVDSMTPEMYLRCQDGQIISSITFASYGTPVGSCQSFSRGNCHAPSSMSIVSKVCRGKRSCSIKISDTVFGGDPCQGVVKTLSVEARCTSPTSDGFFQNFDTVSRF</sequence>
<comment type="caution">
    <text evidence="16">The sequence shown here is derived from an EMBL/GenBank/DDBJ whole genome shotgun (WGS) entry which is preliminary data.</text>
</comment>
<dbReference type="Gene3D" id="3.20.20.80">
    <property type="entry name" value="Glycosidases"/>
    <property type="match status" value="1"/>
</dbReference>
<evidence type="ECO:0000256" key="10">
    <source>
        <dbReference type="ARBA" id="ARBA00022801"/>
    </source>
</evidence>
<dbReference type="InterPro" id="IPR012328">
    <property type="entry name" value="Chalcone/stilbene_synt_C"/>
</dbReference>
<dbReference type="GO" id="GO:0030246">
    <property type="term" value="F:carbohydrate binding"/>
    <property type="evidence" value="ECO:0007669"/>
    <property type="project" value="InterPro"/>
</dbReference>
<accession>A0AAN9EC29</accession>
<dbReference type="PROSITE" id="PS00441">
    <property type="entry name" value="CHALCONE_SYNTH"/>
    <property type="match status" value="1"/>
</dbReference>
<dbReference type="GO" id="GO:0016746">
    <property type="term" value="F:acyltransferase activity"/>
    <property type="evidence" value="ECO:0007669"/>
    <property type="project" value="UniProtKB-KW"/>
</dbReference>
<evidence type="ECO:0000256" key="6">
    <source>
        <dbReference type="ARBA" id="ARBA00022523"/>
    </source>
</evidence>
<evidence type="ECO:0000256" key="1">
    <source>
        <dbReference type="ARBA" id="ARBA00001412"/>
    </source>
</evidence>
<evidence type="ECO:0000256" key="4">
    <source>
        <dbReference type="ARBA" id="ARBA00009809"/>
    </source>
</evidence>
<evidence type="ECO:0000256" key="8">
    <source>
        <dbReference type="ARBA" id="ARBA00022679"/>
    </source>
</evidence>
<dbReference type="FunFam" id="3.20.20.80:FF:000006">
    <property type="entry name" value="Beta-galactosidase"/>
    <property type="match status" value="1"/>
</dbReference>
<dbReference type="Gene3D" id="3.40.47.10">
    <property type="match status" value="2"/>
</dbReference>
<dbReference type="InterPro" id="IPR001099">
    <property type="entry name" value="Chalcone/stilbene_synt_N"/>
</dbReference>
<dbReference type="SUPFAM" id="SSF49785">
    <property type="entry name" value="Galactose-binding domain-like"/>
    <property type="match status" value="2"/>
</dbReference>
<dbReference type="InterPro" id="IPR017853">
    <property type="entry name" value="GH"/>
</dbReference>
<dbReference type="InterPro" id="IPR043159">
    <property type="entry name" value="Lectin_gal-bd_sf"/>
</dbReference>
<dbReference type="Pfam" id="PF00195">
    <property type="entry name" value="Chal_sti_synt_N"/>
    <property type="match status" value="1"/>
</dbReference>
<dbReference type="PROSITE" id="PS50228">
    <property type="entry name" value="SUEL_LECTIN"/>
    <property type="match status" value="1"/>
</dbReference>
<keyword evidence="10 13" id="KW-0378">Hydrolase</keyword>
<dbReference type="Pfam" id="PF02797">
    <property type="entry name" value="Chal_sti_synt_C"/>
    <property type="match status" value="1"/>
</dbReference>
<dbReference type="FunFam" id="3.40.47.10:FF:000014">
    <property type="entry name" value="Chalcone synthase 1"/>
    <property type="match status" value="1"/>
</dbReference>
<evidence type="ECO:0000256" key="3">
    <source>
        <dbReference type="ARBA" id="ARBA00005531"/>
    </source>
</evidence>
<dbReference type="SUPFAM" id="SSF51445">
    <property type="entry name" value="(Trans)glycosidases"/>
    <property type="match status" value="1"/>
</dbReference>
<evidence type="ECO:0000313" key="16">
    <source>
        <dbReference type="EMBL" id="KAK7247087.1"/>
    </source>
</evidence>
<dbReference type="InterPro" id="IPR018088">
    <property type="entry name" value="Chalcone/stilbene_synthase_AS"/>
</dbReference>
<dbReference type="SUPFAM" id="SSF53901">
    <property type="entry name" value="Thiolase-like"/>
    <property type="match status" value="2"/>
</dbReference>
<dbReference type="GO" id="GO:0005975">
    <property type="term" value="P:carbohydrate metabolic process"/>
    <property type="evidence" value="ECO:0007669"/>
    <property type="project" value="InterPro"/>
</dbReference>
<evidence type="ECO:0000256" key="9">
    <source>
        <dbReference type="ARBA" id="ARBA00022729"/>
    </source>
</evidence>
<evidence type="ECO:0000256" key="2">
    <source>
        <dbReference type="ARBA" id="ARBA00004271"/>
    </source>
</evidence>
<name>A0AAN9EC29_CROPI</name>
<dbReference type="InterPro" id="IPR008979">
    <property type="entry name" value="Galactose-bd-like_sf"/>
</dbReference>
<keyword evidence="17" id="KW-1185">Reference proteome</keyword>
<dbReference type="InterPro" id="IPR048913">
    <property type="entry name" value="BetaGal_gal-bd"/>
</dbReference>
<evidence type="ECO:0000256" key="13">
    <source>
        <dbReference type="RuleBase" id="RU000675"/>
    </source>
</evidence>
<dbReference type="Gene3D" id="2.60.120.260">
    <property type="entry name" value="Galactose-binding domain-like"/>
    <property type="match status" value="2"/>
</dbReference>
<keyword evidence="12" id="KW-0012">Acyltransferase</keyword>
<dbReference type="CDD" id="cd00831">
    <property type="entry name" value="CHS_like"/>
    <property type="match status" value="1"/>
</dbReference>
<evidence type="ECO:0000256" key="11">
    <source>
        <dbReference type="ARBA" id="ARBA00023295"/>
    </source>
</evidence>
<dbReference type="Pfam" id="PF17834">
    <property type="entry name" value="GHD"/>
    <property type="match status" value="1"/>
</dbReference>
<comment type="similarity">
    <text evidence="4 14">Belongs to the glycosyl hydrolase 35 family.</text>
</comment>
<comment type="subcellular location">
    <subcellularLocation>
        <location evidence="2">Secreted</location>
        <location evidence="2">Extracellular space</location>
        <location evidence="2">Apoplast</location>
    </subcellularLocation>
</comment>
<reference evidence="16 17" key="1">
    <citation type="submission" date="2024-01" db="EMBL/GenBank/DDBJ databases">
        <title>The genomes of 5 underutilized Papilionoideae crops provide insights into root nodulation and disease resistanc.</title>
        <authorList>
            <person name="Yuan L."/>
        </authorList>
    </citation>
    <scope>NUCLEOTIDE SEQUENCE [LARGE SCALE GENOMIC DNA]</scope>
    <source>
        <strain evidence="16">ZHUSHIDOU_FW_LH</strain>
        <tissue evidence="16">Leaf</tissue>
    </source>
</reference>
<dbReference type="InterPro" id="IPR019801">
    <property type="entry name" value="Glyco_hydro_35_CS"/>
</dbReference>
<feature type="domain" description="SUEL-type lectin" evidence="15">
    <location>
        <begin position="1253"/>
        <end position="1335"/>
    </location>
</feature>
<dbReference type="PRINTS" id="PR00742">
    <property type="entry name" value="GLHYDRLASE35"/>
</dbReference>
<keyword evidence="9" id="KW-0732">Signal</keyword>
<dbReference type="InterPro" id="IPR000922">
    <property type="entry name" value="Lectin_gal-bd_dom"/>
</dbReference>
<dbReference type="InterPro" id="IPR001944">
    <property type="entry name" value="Glycoside_Hdrlase_35"/>
</dbReference>
<dbReference type="PANTHER" id="PTHR23421">
    <property type="entry name" value="BETA-GALACTOSIDASE RELATED"/>
    <property type="match status" value="1"/>
</dbReference>
<comment type="similarity">
    <text evidence="3">Belongs to the thiolase-like superfamily. Chalcone/stilbene synthases family.</text>
</comment>
<evidence type="ECO:0000256" key="12">
    <source>
        <dbReference type="ARBA" id="ARBA00023315"/>
    </source>
</evidence>
<evidence type="ECO:0000259" key="15">
    <source>
        <dbReference type="PROSITE" id="PS50228"/>
    </source>
</evidence>
<evidence type="ECO:0000313" key="17">
    <source>
        <dbReference type="Proteomes" id="UP001372338"/>
    </source>
</evidence>
<comment type="catalytic activity">
    <reaction evidence="1 13">
        <text>Hydrolysis of terminal non-reducing beta-D-galactose residues in beta-D-galactosides.</text>
        <dbReference type="EC" id="3.2.1.23"/>
    </reaction>
</comment>
<organism evidence="16 17">
    <name type="scientific">Crotalaria pallida</name>
    <name type="common">Smooth rattlebox</name>
    <name type="synonym">Crotalaria striata</name>
    <dbReference type="NCBI Taxonomy" id="3830"/>
    <lineage>
        <taxon>Eukaryota</taxon>
        <taxon>Viridiplantae</taxon>
        <taxon>Streptophyta</taxon>
        <taxon>Embryophyta</taxon>
        <taxon>Tracheophyta</taxon>
        <taxon>Spermatophyta</taxon>
        <taxon>Magnoliopsida</taxon>
        <taxon>eudicotyledons</taxon>
        <taxon>Gunneridae</taxon>
        <taxon>Pentapetalae</taxon>
        <taxon>rosids</taxon>
        <taxon>fabids</taxon>
        <taxon>Fabales</taxon>
        <taxon>Fabaceae</taxon>
        <taxon>Papilionoideae</taxon>
        <taxon>50 kb inversion clade</taxon>
        <taxon>genistoids sensu lato</taxon>
        <taxon>core genistoids</taxon>
        <taxon>Crotalarieae</taxon>
        <taxon>Crotalaria</taxon>
    </lineage>
</organism>
<gene>
    <name evidence="16" type="ORF">RIF29_41964</name>
</gene>
<keyword evidence="7" id="KW-0964">Secreted</keyword>
<dbReference type="InterPro" id="IPR016039">
    <property type="entry name" value="Thiolase-like"/>
</dbReference>
<dbReference type="FunFam" id="2.60.120.260:FF:000142">
    <property type="entry name" value="Beta-galactosidase"/>
    <property type="match status" value="1"/>
</dbReference>
<evidence type="ECO:0000256" key="5">
    <source>
        <dbReference type="ARBA" id="ARBA00012756"/>
    </source>
</evidence>